<organism evidence="1 2">
    <name type="scientific">Portunus trituberculatus</name>
    <name type="common">Swimming crab</name>
    <name type="synonym">Neptunus trituberculatus</name>
    <dbReference type="NCBI Taxonomy" id="210409"/>
    <lineage>
        <taxon>Eukaryota</taxon>
        <taxon>Metazoa</taxon>
        <taxon>Ecdysozoa</taxon>
        <taxon>Arthropoda</taxon>
        <taxon>Crustacea</taxon>
        <taxon>Multicrustacea</taxon>
        <taxon>Malacostraca</taxon>
        <taxon>Eumalacostraca</taxon>
        <taxon>Eucarida</taxon>
        <taxon>Decapoda</taxon>
        <taxon>Pleocyemata</taxon>
        <taxon>Brachyura</taxon>
        <taxon>Eubrachyura</taxon>
        <taxon>Portunoidea</taxon>
        <taxon>Portunidae</taxon>
        <taxon>Portuninae</taxon>
        <taxon>Portunus</taxon>
    </lineage>
</organism>
<evidence type="ECO:0000313" key="2">
    <source>
        <dbReference type="Proteomes" id="UP000324222"/>
    </source>
</evidence>
<dbReference type="Proteomes" id="UP000324222">
    <property type="component" value="Unassembled WGS sequence"/>
</dbReference>
<gene>
    <name evidence="1" type="ORF">E2C01_067697</name>
</gene>
<dbReference type="AlphaFoldDB" id="A0A5B7HLQ6"/>
<dbReference type="EMBL" id="VSRR010036662">
    <property type="protein sequence ID" value="MPC73370.1"/>
    <property type="molecule type" value="Genomic_DNA"/>
</dbReference>
<evidence type="ECO:0000313" key="1">
    <source>
        <dbReference type="EMBL" id="MPC73370.1"/>
    </source>
</evidence>
<sequence>MDLLDGGTVDGLVCSQVECGVLERYKGQEHKLLAFFLPSLHHQALLLLQDVITSLGEGTDCYFDTLGDLLTSVVQASKAGAKSRPVWCSGGQQTRVVAYAVLAELVRTSRGRHTPSAALVTMVLSDVSPKEEEVKLQVRERGVGWTQREREMGEVWYEIVGEAVLWRIMEEGVGRKR</sequence>
<dbReference type="OrthoDB" id="20900at2759"/>
<name>A0A5B7HLQ6_PORTR</name>
<proteinExistence type="predicted"/>
<accession>A0A5B7HLQ6</accession>
<protein>
    <submittedName>
        <fullName evidence="1">Uncharacterized protein</fullName>
    </submittedName>
</protein>
<comment type="caution">
    <text evidence="1">The sequence shown here is derived from an EMBL/GenBank/DDBJ whole genome shotgun (WGS) entry which is preliminary data.</text>
</comment>
<reference evidence="1 2" key="1">
    <citation type="submission" date="2019-05" db="EMBL/GenBank/DDBJ databases">
        <title>Another draft genome of Portunus trituberculatus and its Hox gene families provides insights of decapod evolution.</title>
        <authorList>
            <person name="Jeong J.-H."/>
            <person name="Song I."/>
            <person name="Kim S."/>
            <person name="Choi T."/>
            <person name="Kim D."/>
            <person name="Ryu S."/>
            <person name="Kim W."/>
        </authorList>
    </citation>
    <scope>NUCLEOTIDE SEQUENCE [LARGE SCALE GENOMIC DNA]</scope>
    <source>
        <tissue evidence="1">Muscle</tissue>
    </source>
</reference>
<keyword evidence="2" id="KW-1185">Reference proteome</keyword>